<organism evidence="4 5">
    <name type="scientific">Tilletia horrida</name>
    <dbReference type="NCBI Taxonomy" id="155126"/>
    <lineage>
        <taxon>Eukaryota</taxon>
        <taxon>Fungi</taxon>
        <taxon>Dikarya</taxon>
        <taxon>Basidiomycota</taxon>
        <taxon>Ustilaginomycotina</taxon>
        <taxon>Exobasidiomycetes</taxon>
        <taxon>Tilletiales</taxon>
        <taxon>Tilletiaceae</taxon>
        <taxon>Tilletia</taxon>
    </lineage>
</organism>
<protein>
    <recommendedName>
        <fullName evidence="6">RlpA-like protein double-psi beta-barrel domain-containing protein</fullName>
    </recommendedName>
</protein>
<proteinExistence type="predicted"/>
<evidence type="ECO:0000256" key="3">
    <source>
        <dbReference type="SAM" id="SignalP"/>
    </source>
</evidence>
<reference evidence="4" key="1">
    <citation type="journal article" date="2023" name="PhytoFront">
        <title>Draft Genome Resources of Seven Strains of Tilletia horrida, Causal Agent of Kernel Smut of Rice.</title>
        <authorList>
            <person name="Khanal S."/>
            <person name="Antony Babu S."/>
            <person name="Zhou X.G."/>
        </authorList>
    </citation>
    <scope>NUCLEOTIDE SEQUENCE</scope>
    <source>
        <strain evidence="4">TX3</strain>
    </source>
</reference>
<dbReference type="PANTHER" id="PTHR31836">
    <property type="match status" value="1"/>
</dbReference>
<dbReference type="AlphaFoldDB" id="A0AAN6G672"/>
<dbReference type="CDD" id="cd22271">
    <property type="entry name" value="DPBB_EXP_N-like"/>
    <property type="match status" value="1"/>
</dbReference>
<keyword evidence="1 3" id="KW-0732">Signal</keyword>
<feature type="region of interest" description="Disordered" evidence="2">
    <location>
        <begin position="94"/>
        <end position="124"/>
    </location>
</feature>
<gene>
    <name evidence="4" type="ORF">OC842_006286</name>
</gene>
<keyword evidence="5" id="KW-1185">Reference proteome</keyword>
<name>A0AAN6G672_9BASI</name>
<feature type="signal peptide" evidence="3">
    <location>
        <begin position="1"/>
        <end position="16"/>
    </location>
</feature>
<dbReference type="SUPFAM" id="SSF50685">
    <property type="entry name" value="Barwin-like endoglucanases"/>
    <property type="match status" value="1"/>
</dbReference>
<comment type="caution">
    <text evidence="4">The sequence shown here is derived from an EMBL/GenBank/DDBJ whole genome shotgun (WGS) entry which is preliminary data.</text>
</comment>
<sequence length="262" mass="28142">MARLTFVALAAAMALAMVSLPTSPLAAATNDVAFASPEQLAARDAAFDPLNDPDIEIIDDVEDTDFDDLPGFDDDDDDDDVVAEAVTGLTNVTRRTHPHRKHRHAKHPAHKHKKHSHRHSRTKLHVSAAPDVGAKLLGKDYKVTWYSAHDLLNPACGAGKWQPSKRSHVGAVGSSSPLKCGDFIQLCSKKGCVKVRIVDACAGCSQRTHVDLSKAAFLQLATGGLDQGEVHGVHSFDLGNKISPWAINLFGGKLASQGQHPY</sequence>
<accession>A0AAN6G672</accession>
<evidence type="ECO:0000256" key="2">
    <source>
        <dbReference type="SAM" id="MobiDB-lite"/>
    </source>
</evidence>
<feature type="chain" id="PRO_5042861802" description="RlpA-like protein double-psi beta-barrel domain-containing protein" evidence="3">
    <location>
        <begin position="17"/>
        <end position="262"/>
    </location>
</feature>
<evidence type="ECO:0000313" key="5">
    <source>
        <dbReference type="Proteomes" id="UP001176521"/>
    </source>
</evidence>
<evidence type="ECO:0000313" key="4">
    <source>
        <dbReference type="EMBL" id="KAK0523027.1"/>
    </source>
</evidence>
<dbReference type="Proteomes" id="UP001176521">
    <property type="component" value="Unassembled WGS sequence"/>
</dbReference>
<evidence type="ECO:0008006" key="6">
    <source>
        <dbReference type="Google" id="ProtNLM"/>
    </source>
</evidence>
<dbReference type="InterPro" id="IPR051477">
    <property type="entry name" value="Expansin_CellWall"/>
</dbReference>
<evidence type="ECO:0000256" key="1">
    <source>
        <dbReference type="ARBA" id="ARBA00022729"/>
    </source>
</evidence>
<dbReference type="InterPro" id="IPR036908">
    <property type="entry name" value="RlpA-like_sf"/>
</dbReference>
<dbReference type="EMBL" id="JAPDMQ010000543">
    <property type="protein sequence ID" value="KAK0523027.1"/>
    <property type="molecule type" value="Genomic_DNA"/>
</dbReference>
<dbReference type="PANTHER" id="PTHR31836:SF22">
    <property type="entry name" value="RLPA-LIKE PROTEIN DOUBLE-PSI BETA-BARREL DOMAIN-CONTAINING PROTEIN"/>
    <property type="match status" value="1"/>
</dbReference>
<dbReference type="Gene3D" id="2.40.40.10">
    <property type="entry name" value="RlpA-like domain"/>
    <property type="match status" value="1"/>
</dbReference>